<dbReference type="EMBL" id="JAQQLF010000031">
    <property type="protein sequence ID" value="MDC7719074.1"/>
    <property type="molecule type" value="Genomic_DNA"/>
</dbReference>
<evidence type="ECO:0000256" key="1">
    <source>
        <dbReference type="SAM" id="MobiDB-lite"/>
    </source>
</evidence>
<evidence type="ECO:0000313" key="4">
    <source>
        <dbReference type="Proteomes" id="UP001219956"/>
    </source>
</evidence>
<name>A0ABT5J4K5_9NEIS</name>
<organism evidence="3 4">
    <name type="scientific">Vogesella aquatica</name>
    <dbReference type="NCBI Taxonomy" id="2984206"/>
    <lineage>
        <taxon>Bacteria</taxon>
        <taxon>Pseudomonadati</taxon>
        <taxon>Pseudomonadota</taxon>
        <taxon>Betaproteobacteria</taxon>
        <taxon>Neisseriales</taxon>
        <taxon>Chromobacteriaceae</taxon>
        <taxon>Vogesella</taxon>
    </lineage>
</organism>
<evidence type="ECO:0000313" key="3">
    <source>
        <dbReference type="EMBL" id="MDC7719074.1"/>
    </source>
</evidence>
<proteinExistence type="predicted"/>
<dbReference type="RefSeq" id="WP_227303236.1">
    <property type="nucleotide sequence ID" value="NZ_JAQQLF010000031.1"/>
</dbReference>
<gene>
    <name evidence="3" type="ORF">PQU95_17875</name>
</gene>
<accession>A0ABT5J4K5</accession>
<protein>
    <submittedName>
        <fullName evidence="3">FeoB-associated Cys-rich membrane protein</fullName>
    </submittedName>
</protein>
<keyword evidence="2" id="KW-0812">Transmembrane</keyword>
<comment type="caution">
    <text evidence="3">The sequence shown here is derived from an EMBL/GenBank/DDBJ whole genome shotgun (WGS) entry which is preliminary data.</text>
</comment>
<dbReference type="Proteomes" id="UP001219956">
    <property type="component" value="Unassembled WGS sequence"/>
</dbReference>
<feature type="transmembrane region" description="Helical" evidence="2">
    <location>
        <begin position="6"/>
        <end position="22"/>
    </location>
</feature>
<keyword evidence="2" id="KW-0472">Membrane</keyword>
<feature type="region of interest" description="Disordered" evidence="1">
    <location>
        <begin position="30"/>
        <end position="55"/>
    </location>
</feature>
<reference evidence="3 4" key="1">
    <citation type="submission" date="2023-01" db="EMBL/GenBank/DDBJ databases">
        <title>Novel species of the genus Vogesella isolated from rivers.</title>
        <authorList>
            <person name="Lu H."/>
        </authorList>
    </citation>
    <scope>NUCLEOTIDE SEQUENCE [LARGE SCALE GENOMIC DNA]</scope>
    <source>
        <strain evidence="3 4">DC21W</strain>
    </source>
</reference>
<keyword evidence="2" id="KW-1133">Transmembrane helix</keyword>
<sequence length="55" mass="5522">MSEGMQGAIVGLIVAAAALYLLRKYLPRSRKPVPGAEPKSGGCGSCGSCKGGSCH</sequence>
<evidence type="ECO:0000256" key="2">
    <source>
        <dbReference type="SAM" id="Phobius"/>
    </source>
</evidence>
<keyword evidence="4" id="KW-1185">Reference proteome</keyword>